<feature type="non-terminal residue" evidence="2">
    <location>
        <position position="1"/>
    </location>
</feature>
<protein>
    <submittedName>
        <fullName evidence="2">Uncharacterized protein</fullName>
    </submittedName>
</protein>
<feature type="transmembrane region" description="Helical" evidence="1">
    <location>
        <begin position="6"/>
        <end position="24"/>
    </location>
</feature>
<organism evidence="2 3">
    <name type="scientific">Aduncisulcus paluster</name>
    <dbReference type="NCBI Taxonomy" id="2918883"/>
    <lineage>
        <taxon>Eukaryota</taxon>
        <taxon>Metamonada</taxon>
        <taxon>Carpediemonas-like organisms</taxon>
        <taxon>Aduncisulcus</taxon>
    </lineage>
</organism>
<evidence type="ECO:0000313" key="2">
    <source>
        <dbReference type="EMBL" id="GKT26499.1"/>
    </source>
</evidence>
<sequence>VVVSFIVLLMLGLVSMMVIGLLIYHSILISINFSTFESIKAQSSFTSYRSYGSESPFSLGSVPLNWLDFIGRSSEHSTLLKRLGFPKLIHSFIAHSSPYSHHSDSYAFPIHFQPTHMPKEGSSVHSSENKKSWSTKVKKLFDNEYYSCCC</sequence>
<dbReference type="Proteomes" id="UP001057375">
    <property type="component" value="Unassembled WGS sequence"/>
</dbReference>
<keyword evidence="1" id="KW-0472">Membrane</keyword>
<proteinExistence type="predicted"/>
<gene>
    <name evidence="2" type="ORF">ADUPG1_013377</name>
</gene>
<name>A0ABQ5K390_9EUKA</name>
<accession>A0ABQ5K390</accession>
<keyword evidence="1" id="KW-1133">Transmembrane helix</keyword>
<keyword evidence="3" id="KW-1185">Reference proteome</keyword>
<evidence type="ECO:0000313" key="3">
    <source>
        <dbReference type="Proteomes" id="UP001057375"/>
    </source>
</evidence>
<keyword evidence="1" id="KW-0812">Transmembrane</keyword>
<comment type="caution">
    <text evidence="2">The sequence shown here is derived from an EMBL/GenBank/DDBJ whole genome shotgun (WGS) entry which is preliminary data.</text>
</comment>
<evidence type="ECO:0000256" key="1">
    <source>
        <dbReference type="SAM" id="Phobius"/>
    </source>
</evidence>
<reference evidence="2" key="1">
    <citation type="submission" date="2022-03" db="EMBL/GenBank/DDBJ databases">
        <title>Draft genome sequence of Aduncisulcus paluster, a free-living microaerophilic Fornicata.</title>
        <authorList>
            <person name="Yuyama I."/>
            <person name="Kume K."/>
            <person name="Tamura T."/>
            <person name="Inagaki Y."/>
            <person name="Hashimoto T."/>
        </authorList>
    </citation>
    <scope>NUCLEOTIDE SEQUENCE</scope>
    <source>
        <strain evidence="2">NY0171</strain>
    </source>
</reference>
<dbReference type="EMBL" id="BQXS01012659">
    <property type="protein sequence ID" value="GKT26499.1"/>
    <property type="molecule type" value="Genomic_DNA"/>
</dbReference>